<sequence>MRMNIDAPKYIRYQTWGLTLTVTVMALVTIAFTLGSAYYDNLKRLSEIESDIEQQQRTALKSEMDSAVSEIRFIYGQAERLLMDGARDQVNQAWQIADTIYQQEHLLKGESKRSVAGLIKEALRDIRFFDGRGYYFIGDTQGEMILLPPSPDMEGRSFWDSVDDRGTYTARDTIKVALENAAGGYARYRWYVPGYPDEMKEKVVYARLFEPLGWVIGTGDYVFHFEDQLKERALERLANRRFGDGGYFAVLTAEGRLLLSPGLPELEGKHFSEMDPAYGEAVQNILAQTSAEGNFARYKWFKPGSTLKEAKLSLVRSVPELDWVLIVGTYRSSWNESIAAQRQIYREDLHKQVLAAIPLLGLVAFVGFVLAYVLSRWLSGLFGAYQGNIKSQQEALQENATQLGIAAKVFEASNEGMLVADGFDRVLKVNSAFTFLTGYDLADLEGGTAATLFEGVDGPGFDELRAKLETEGFWEGEVQNRHKDGYRFPAWMSMTLAQNVENDSVNLVMTLEDISERKQQEAQLRQLKEYDSLTNLPNRQLLSDRAEQQLAACKRKGEQLAVMFIDLDRFKNVNDSLGHEAGDALLKVAARRIAYSVRPTDTVSRIGGDEFVILLSDYGTAESLAEMAGRLQRVLSKRTDIEGCELAVTASIGIAVYPYDGLDFPQLCRNADTALYHAKANGRDGYQFYTEDMNRQVHERLTLENALREALPRGELELYYQPQWDLEQGGLVGFEALIRWNRPGIGQVRPDHFIPLAEETGLIQRIGGWVLEEACRQQRVWEERYSAGLCMAINLSALQFNEGLPEQVRRILDQTGVDPSRIELEITESLLMQDPDASAGLLCALRKLGISVALDDFGTGYSSLAYLKKLPLDTLKIDKVFTDGVPGNDHDEAIVKSIIDMASHLGLSTVAEGIESDEQRRFMAEAGCTLGQGYFYLPPIPASQVETELLDLGHYATKV</sequence>
<evidence type="ECO:0000313" key="11">
    <source>
        <dbReference type="EMBL" id="KEA63104.1"/>
    </source>
</evidence>
<feature type="domain" description="PAC" evidence="8">
    <location>
        <begin position="474"/>
        <end position="526"/>
    </location>
</feature>
<dbReference type="EMBL" id="JMQN01000040">
    <property type="protein sequence ID" value="KEA63104.1"/>
    <property type="molecule type" value="Genomic_DNA"/>
</dbReference>
<dbReference type="PROSITE" id="PS50887">
    <property type="entry name" value="GGDEF"/>
    <property type="match status" value="1"/>
</dbReference>
<dbReference type="SUPFAM" id="SSF55785">
    <property type="entry name" value="PYP-like sensor domain (PAS domain)"/>
    <property type="match status" value="1"/>
</dbReference>
<dbReference type="Gene3D" id="3.20.20.450">
    <property type="entry name" value="EAL domain"/>
    <property type="match status" value="1"/>
</dbReference>
<feature type="transmembrane region" description="Helical" evidence="7">
    <location>
        <begin position="353"/>
        <end position="374"/>
    </location>
</feature>
<keyword evidence="5 7" id="KW-1133">Transmembrane helix</keyword>
<dbReference type="PATRIC" id="fig|1232683.4.peg.2581"/>
<dbReference type="NCBIfam" id="TIGR00254">
    <property type="entry name" value="GGDEF"/>
    <property type="match status" value="1"/>
</dbReference>
<comment type="caution">
    <text evidence="11">The sequence shown here is derived from an EMBL/GenBank/DDBJ whole genome shotgun (WGS) entry which is preliminary data.</text>
</comment>
<dbReference type="InterPro" id="IPR001633">
    <property type="entry name" value="EAL_dom"/>
</dbReference>
<comment type="cofactor">
    <cofactor evidence="1">
        <name>Mg(2+)</name>
        <dbReference type="ChEBI" id="CHEBI:18420"/>
    </cofactor>
</comment>
<comment type="subcellular location">
    <subcellularLocation>
        <location evidence="2">Cell membrane</location>
        <topology evidence="2">Multi-pass membrane protein</topology>
    </subcellularLocation>
</comment>
<dbReference type="InterPro" id="IPR043128">
    <property type="entry name" value="Rev_trsase/Diguanyl_cyclase"/>
</dbReference>
<dbReference type="Proteomes" id="UP000028252">
    <property type="component" value="Unassembled WGS sequence"/>
</dbReference>
<dbReference type="PROSITE" id="PS50883">
    <property type="entry name" value="EAL"/>
    <property type="match status" value="1"/>
</dbReference>
<dbReference type="STRING" id="1232683.ADIMK_2628"/>
<dbReference type="InterPro" id="IPR035965">
    <property type="entry name" value="PAS-like_dom_sf"/>
</dbReference>
<dbReference type="PROSITE" id="PS50113">
    <property type="entry name" value="PAC"/>
    <property type="match status" value="1"/>
</dbReference>
<dbReference type="GO" id="GO:0005886">
    <property type="term" value="C:plasma membrane"/>
    <property type="evidence" value="ECO:0007669"/>
    <property type="project" value="UniProtKB-SubCell"/>
</dbReference>
<dbReference type="Pfam" id="PF00990">
    <property type="entry name" value="GGDEF"/>
    <property type="match status" value="1"/>
</dbReference>
<evidence type="ECO:0000256" key="6">
    <source>
        <dbReference type="ARBA" id="ARBA00023136"/>
    </source>
</evidence>
<dbReference type="SUPFAM" id="SSF55073">
    <property type="entry name" value="Nucleotide cyclase"/>
    <property type="match status" value="1"/>
</dbReference>
<dbReference type="Pfam" id="PF00563">
    <property type="entry name" value="EAL"/>
    <property type="match status" value="1"/>
</dbReference>
<evidence type="ECO:0000313" key="12">
    <source>
        <dbReference type="Proteomes" id="UP000028252"/>
    </source>
</evidence>
<gene>
    <name evidence="11" type="ORF">ADIMK_2628</name>
</gene>
<protein>
    <submittedName>
        <fullName evidence="11">Diguanylate cyclase</fullName>
    </submittedName>
</protein>
<evidence type="ECO:0000256" key="4">
    <source>
        <dbReference type="ARBA" id="ARBA00022692"/>
    </source>
</evidence>
<dbReference type="NCBIfam" id="TIGR00229">
    <property type="entry name" value="sensory_box"/>
    <property type="match status" value="1"/>
</dbReference>
<dbReference type="Pfam" id="PF13426">
    <property type="entry name" value="PAS_9"/>
    <property type="match status" value="1"/>
</dbReference>
<evidence type="ECO:0000256" key="3">
    <source>
        <dbReference type="ARBA" id="ARBA00022475"/>
    </source>
</evidence>
<evidence type="ECO:0000259" key="9">
    <source>
        <dbReference type="PROSITE" id="PS50883"/>
    </source>
</evidence>
<dbReference type="InterPro" id="IPR052155">
    <property type="entry name" value="Biofilm_reg_signaling"/>
</dbReference>
<evidence type="ECO:0000256" key="1">
    <source>
        <dbReference type="ARBA" id="ARBA00001946"/>
    </source>
</evidence>
<dbReference type="SMART" id="SM00052">
    <property type="entry name" value="EAL"/>
    <property type="match status" value="1"/>
</dbReference>
<dbReference type="AlphaFoldDB" id="A0A081FX49"/>
<dbReference type="InterPro" id="IPR029787">
    <property type="entry name" value="Nucleotide_cyclase"/>
</dbReference>
<dbReference type="FunFam" id="3.30.70.270:FF:000001">
    <property type="entry name" value="Diguanylate cyclase domain protein"/>
    <property type="match status" value="1"/>
</dbReference>
<proteinExistence type="predicted"/>
<dbReference type="RefSeq" id="WP_036188957.1">
    <property type="nucleotide sequence ID" value="NZ_JMQN01000040.1"/>
</dbReference>
<evidence type="ECO:0000256" key="7">
    <source>
        <dbReference type="SAM" id="Phobius"/>
    </source>
</evidence>
<dbReference type="SMART" id="SM00267">
    <property type="entry name" value="GGDEF"/>
    <property type="match status" value="1"/>
</dbReference>
<keyword evidence="6 7" id="KW-0472">Membrane</keyword>
<dbReference type="SMART" id="SM00086">
    <property type="entry name" value="PAC"/>
    <property type="match status" value="1"/>
</dbReference>
<dbReference type="SMART" id="SM00091">
    <property type="entry name" value="PAS"/>
    <property type="match status" value="1"/>
</dbReference>
<dbReference type="InterPro" id="IPR001610">
    <property type="entry name" value="PAC"/>
</dbReference>
<evidence type="ECO:0000256" key="2">
    <source>
        <dbReference type="ARBA" id="ARBA00004651"/>
    </source>
</evidence>
<organism evidence="11 12">
    <name type="scientific">Marinobacterium lacunae</name>
    <dbReference type="NCBI Taxonomy" id="1232683"/>
    <lineage>
        <taxon>Bacteria</taxon>
        <taxon>Pseudomonadati</taxon>
        <taxon>Pseudomonadota</taxon>
        <taxon>Gammaproteobacteria</taxon>
        <taxon>Oceanospirillales</taxon>
        <taxon>Oceanospirillaceae</taxon>
        <taxon>Marinobacterium</taxon>
    </lineage>
</organism>
<dbReference type="eggNOG" id="COG5001">
    <property type="taxonomic scope" value="Bacteria"/>
</dbReference>
<dbReference type="InterPro" id="IPR035919">
    <property type="entry name" value="EAL_sf"/>
</dbReference>
<feature type="domain" description="GGDEF" evidence="10">
    <location>
        <begin position="558"/>
        <end position="691"/>
    </location>
</feature>
<dbReference type="Pfam" id="PF08269">
    <property type="entry name" value="dCache_2"/>
    <property type="match status" value="1"/>
</dbReference>
<dbReference type="PANTHER" id="PTHR44757:SF2">
    <property type="entry name" value="BIOFILM ARCHITECTURE MAINTENANCE PROTEIN MBAA"/>
    <property type="match status" value="1"/>
</dbReference>
<dbReference type="OrthoDB" id="8416215at2"/>
<feature type="domain" description="EAL" evidence="9">
    <location>
        <begin position="700"/>
        <end position="953"/>
    </location>
</feature>
<dbReference type="InterPro" id="IPR004010">
    <property type="entry name" value="Double_Cache_2"/>
</dbReference>
<dbReference type="InterPro" id="IPR000700">
    <property type="entry name" value="PAS-assoc_C"/>
</dbReference>
<accession>A0A081FX49</accession>
<dbReference type="InterPro" id="IPR000160">
    <property type="entry name" value="GGDEF_dom"/>
</dbReference>
<reference evidence="11 12" key="1">
    <citation type="submission" date="2014-04" db="EMBL/GenBank/DDBJ databases">
        <title>Marinobacterium kochiensis sp. nov., isolated from sediment sample collected from Kochi backwaters in Kerala, India.</title>
        <authorList>
            <person name="Singh A."/>
            <person name="Pinnaka A.K."/>
        </authorList>
    </citation>
    <scope>NUCLEOTIDE SEQUENCE [LARGE SCALE GENOMIC DNA]</scope>
    <source>
        <strain evidence="11 12">AK27</strain>
    </source>
</reference>
<name>A0A081FX49_9GAMM</name>
<keyword evidence="4 7" id="KW-0812">Transmembrane</keyword>
<dbReference type="Gene3D" id="3.30.70.270">
    <property type="match status" value="1"/>
</dbReference>
<dbReference type="SMART" id="SM01049">
    <property type="entry name" value="Cache_2"/>
    <property type="match status" value="2"/>
</dbReference>
<evidence type="ECO:0000259" key="10">
    <source>
        <dbReference type="PROSITE" id="PS50887"/>
    </source>
</evidence>
<dbReference type="Gene3D" id="3.30.450.20">
    <property type="entry name" value="PAS domain"/>
    <property type="match status" value="3"/>
</dbReference>
<dbReference type="InterPro" id="IPR033480">
    <property type="entry name" value="sCache_2"/>
</dbReference>
<dbReference type="GO" id="GO:0003824">
    <property type="term" value="F:catalytic activity"/>
    <property type="evidence" value="ECO:0007669"/>
    <property type="project" value="UniProtKB-ARBA"/>
</dbReference>
<keyword evidence="12" id="KW-1185">Reference proteome</keyword>
<evidence type="ECO:0000256" key="5">
    <source>
        <dbReference type="ARBA" id="ARBA00022989"/>
    </source>
</evidence>
<dbReference type="InterPro" id="IPR000014">
    <property type="entry name" value="PAS"/>
</dbReference>
<dbReference type="SUPFAM" id="SSF141868">
    <property type="entry name" value="EAL domain-like"/>
    <property type="match status" value="1"/>
</dbReference>
<dbReference type="PANTHER" id="PTHR44757">
    <property type="entry name" value="DIGUANYLATE CYCLASE DGCP"/>
    <property type="match status" value="1"/>
</dbReference>
<keyword evidence="3" id="KW-1003">Cell membrane</keyword>
<feature type="transmembrane region" description="Helical" evidence="7">
    <location>
        <begin position="16"/>
        <end position="39"/>
    </location>
</feature>
<dbReference type="CDD" id="cd00130">
    <property type="entry name" value="PAS"/>
    <property type="match status" value="1"/>
</dbReference>
<evidence type="ECO:0000259" key="8">
    <source>
        <dbReference type="PROSITE" id="PS50113"/>
    </source>
</evidence>
<dbReference type="CDD" id="cd01949">
    <property type="entry name" value="GGDEF"/>
    <property type="match status" value="1"/>
</dbReference>
<dbReference type="CDD" id="cd01948">
    <property type="entry name" value="EAL"/>
    <property type="match status" value="1"/>
</dbReference>